<dbReference type="PROSITE" id="PS00793">
    <property type="entry name" value="DHPS_2"/>
    <property type="match status" value="1"/>
</dbReference>
<dbReference type="PROSITE" id="PS50972">
    <property type="entry name" value="PTERIN_BINDING"/>
    <property type="match status" value="1"/>
</dbReference>
<dbReference type="AlphaFoldDB" id="A0AB39BEL2"/>
<dbReference type="InterPro" id="IPR045031">
    <property type="entry name" value="DHP_synth-like"/>
</dbReference>
<comment type="similarity">
    <text evidence="4 12">Belongs to the DHPS family.</text>
</comment>
<dbReference type="InterPro" id="IPR006390">
    <property type="entry name" value="DHP_synth_dom"/>
</dbReference>
<dbReference type="PROSITE" id="PS00792">
    <property type="entry name" value="DHPS_1"/>
    <property type="match status" value="1"/>
</dbReference>
<dbReference type="InterPro" id="IPR011005">
    <property type="entry name" value="Dihydropteroate_synth-like_sf"/>
</dbReference>
<dbReference type="CDD" id="cd00739">
    <property type="entry name" value="DHPS"/>
    <property type="match status" value="1"/>
</dbReference>
<dbReference type="Pfam" id="PF00809">
    <property type="entry name" value="Pterin_bind"/>
    <property type="match status" value="1"/>
</dbReference>
<comment type="function">
    <text evidence="12">Catalyzes the condensation of para-aminobenzoate (pABA) with 6-hydroxymethyl-7,8-dihydropterin diphosphate (DHPt-PP) to form 7,8-dihydropteroate (H2Pte), the immediate precursor of folate derivatives.</text>
</comment>
<sequence length="274" mass="28828">MTVVAQGQTRIMGILNVTTDSFSDGGRYLDRDAAVAHAVDLVERGAHIIDVGGESTRPGASRVAVSEEQRRVLPVIRELVARDITVSVDTMNASTAEAAIAAGATIVNDVSGGLADPEMDELVIASGIRFVVMHWRGASDTMVQNAHYRDVVGEVIGELELRAAQLIVKGADPEQLILDPGLGFAKNAEHNWALLGHLPRLTALGLPVLVGASRKRFLGELEPGGDDPADRDLSSAVVAGLAARDGVWGVRVHDVTLTRTALAVAGAWQNGAAR</sequence>
<keyword evidence="10 12" id="KW-0289">Folate biosynthesis</keyword>
<evidence type="ECO:0000256" key="4">
    <source>
        <dbReference type="ARBA" id="ARBA00009503"/>
    </source>
</evidence>
<dbReference type="GO" id="GO:0005829">
    <property type="term" value="C:cytosol"/>
    <property type="evidence" value="ECO:0007669"/>
    <property type="project" value="TreeGrafter"/>
</dbReference>
<dbReference type="InterPro" id="IPR000489">
    <property type="entry name" value="Pterin-binding_dom"/>
</dbReference>
<dbReference type="EC" id="2.5.1.15" evidence="5 12"/>
<evidence type="ECO:0000256" key="10">
    <source>
        <dbReference type="ARBA" id="ARBA00022909"/>
    </source>
</evidence>
<evidence type="ECO:0000256" key="12">
    <source>
        <dbReference type="RuleBase" id="RU361205"/>
    </source>
</evidence>
<dbReference type="RefSeq" id="WP_368497396.1">
    <property type="nucleotide sequence ID" value="NZ_CP162511.1"/>
</dbReference>
<evidence type="ECO:0000256" key="6">
    <source>
        <dbReference type="ARBA" id="ARBA00016919"/>
    </source>
</evidence>
<comment type="pathway">
    <text evidence="3 12">Cofactor biosynthesis; tetrahydrofolate biosynthesis; 7,8-dihydrofolate from 2-amino-4-hydroxy-6-hydroxymethyl-7,8-dihydropteridine diphosphate and 4-aminobenzoate: step 1/2.</text>
</comment>
<protein>
    <recommendedName>
        <fullName evidence="6 12">Dihydropteroate synthase</fullName>
        <shortName evidence="12">DHPS</shortName>
        <ecNumber evidence="5 12">2.5.1.15</ecNumber>
    </recommendedName>
    <alternativeName>
        <fullName evidence="11 12">Dihydropteroate pyrophosphorylase</fullName>
    </alternativeName>
</protein>
<comment type="catalytic activity">
    <reaction evidence="1">
        <text>(7,8-dihydropterin-6-yl)methyl diphosphate + 4-aminobenzoate = 7,8-dihydropteroate + diphosphate</text>
        <dbReference type="Rhea" id="RHEA:19949"/>
        <dbReference type="ChEBI" id="CHEBI:17836"/>
        <dbReference type="ChEBI" id="CHEBI:17839"/>
        <dbReference type="ChEBI" id="CHEBI:33019"/>
        <dbReference type="ChEBI" id="CHEBI:72950"/>
        <dbReference type="EC" id="2.5.1.15"/>
    </reaction>
</comment>
<evidence type="ECO:0000256" key="3">
    <source>
        <dbReference type="ARBA" id="ARBA00004763"/>
    </source>
</evidence>
<evidence type="ECO:0000259" key="13">
    <source>
        <dbReference type="PROSITE" id="PS50972"/>
    </source>
</evidence>
<name>A0AB39BEL2_9MICO</name>
<dbReference type="PANTHER" id="PTHR20941">
    <property type="entry name" value="FOLATE SYNTHESIS PROTEINS"/>
    <property type="match status" value="1"/>
</dbReference>
<evidence type="ECO:0000256" key="7">
    <source>
        <dbReference type="ARBA" id="ARBA00022679"/>
    </source>
</evidence>
<organism evidence="14">
    <name type="scientific">Herbiconiux sp. A18JL235</name>
    <dbReference type="NCBI Taxonomy" id="3152363"/>
    <lineage>
        <taxon>Bacteria</taxon>
        <taxon>Bacillati</taxon>
        <taxon>Actinomycetota</taxon>
        <taxon>Actinomycetes</taxon>
        <taxon>Micrococcales</taxon>
        <taxon>Microbacteriaceae</taxon>
        <taxon>Herbiconiux</taxon>
    </lineage>
</organism>
<dbReference type="PANTHER" id="PTHR20941:SF1">
    <property type="entry name" value="FOLIC ACID SYNTHESIS PROTEIN FOL1"/>
    <property type="match status" value="1"/>
</dbReference>
<keyword evidence="7 12" id="KW-0808">Transferase</keyword>
<dbReference type="GO" id="GO:0046654">
    <property type="term" value="P:tetrahydrofolate biosynthetic process"/>
    <property type="evidence" value="ECO:0007669"/>
    <property type="project" value="TreeGrafter"/>
</dbReference>
<keyword evidence="9 12" id="KW-0460">Magnesium</keyword>
<reference evidence="14" key="1">
    <citation type="submission" date="2024-05" db="EMBL/GenBank/DDBJ databases">
        <title>Herbiconiux sp. A18JL235.</title>
        <authorList>
            <person name="Zhang G."/>
        </authorList>
    </citation>
    <scope>NUCLEOTIDE SEQUENCE</scope>
    <source>
        <strain evidence="14">A18JL235</strain>
    </source>
</reference>
<dbReference type="GO" id="GO:0046656">
    <property type="term" value="P:folic acid biosynthetic process"/>
    <property type="evidence" value="ECO:0007669"/>
    <property type="project" value="UniProtKB-KW"/>
</dbReference>
<dbReference type="NCBIfam" id="TIGR01496">
    <property type="entry name" value="DHPS"/>
    <property type="match status" value="1"/>
</dbReference>
<evidence type="ECO:0000256" key="2">
    <source>
        <dbReference type="ARBA" id="ARBA00001946"/>
    </source>
</evidence>
<dbReference type="Gene3D" id="3.20.20.20">
    <property type="entry name" value="Dihydropteroate synthase-like"/>
    <property type="match status" value="1"/>
</dbReference>
<proteinExistence type="inferred from homology"/>
<dbReference type="SUPFAM" id="SSF51717">
    <property type="entry name" value="Dihydropteroate synthetase-like"/>
    <property type="match status" value="1"/>
</dbReference>
<evidence type="ECO:0000256" key="8">
    <source>
        <dbReference type="ARBA" id="ARBA00022723"/>
    </source>
</evidence>
<evidence type="ECO:0000256" key="1">
    <source>
        <dbReference type="ARBA" id="ARBA00000012"/>
    </source>
</evidence>
<feature type="domain" description="Pterin-binding" evidence="13">
    <location>
        <begin position="9"/>
        <end position="263"/>
    </location>
</feature>
<dbReference type="GO" id="GO:0004156">
    <property type="term" value="F:dihydropteroate synthase activity"/>
    <property type="evidence" value="ECO:0007669"/>
    <property type="project" value="UniProtKB-EC"/>
</dbReference>
<comment type="cofactor">
    <cofactor evidence="2 12">
        <name>Mg(2+)</name>
        <dbReference type="ChEBI" id="CHEBI:18420"/>
    </cofactor>
</comment>
<evidence type="ECO:0000256" key="11">
    <source>
        <dbReference type="ARBA" id="ARBA00030193"/>
    </source>
</evidence>
<evidence type="ECO:0000256" key="9">
    <source>
        <dbReference type="ARBA" id="ARBA00022842"/>
    </source>
</evidence>
<evidence type="ECO:0000256" key="5">
    <source>
        <dbReference type="ARBA" id="ARBA00012458"/>
    </source>
</evidence>
<dbReference type="GO" id="GO:0046872">
    <property type="term" value="F:metal ion binding"/>
    <property type="evidence" value="ECO:0007669"/>
    <property type="project" value="UniProtKB-KW"/>
</dbReference>
<gene>
    <name evidence="14" type="primary">folP</name>
    <name evidence="14" type="ORF">ABFY20_17045</name>
</gene>
<dbReference type="EMBL" id="CP162511">
    <property type="protein sequence ID" value="XDI05017.1"/>
    <property type="molecule type" value="Genomic_DNA"/>
</dbReference>
<dbReference type="FunFam" id="3.20.20.20:FF:000006">
    <property type="entry name" value="Dihydropteroate synthase"/>
    <property type="match status" value="1"/>
</dbReference>
<keyword evidence="8 12" id="KW-0479">Metal-binding</keyword>
<accession>A0AB39BEL2</accession>
<evidence type="ECO:0000313" key="14">
    <source>
        <dbReference type="EMBL" id="XDI05017.1"/>
    </source>
</evidence>